<dbReference type="AlphaFoldDB" id="A0A6G9VUN5"/>
<dbReference type="InterPro" id="IPR045865">
    <property type="entry name" value="ACT-like_dom_sf"/>
</dbReference>
<proteinExistence type="predicted"/>
<dbReference type="PROSITE" id="PS51671">
    <property type="entry name" value="ACT"/>
    <property type="match status" value="1"/>
</dbReference>
<dbReference type="PANTHER" id="PTHR40099:SF1">
    <property type="entry name" value="ACETOLACTATE SYNTHASE, SMALL SUBUNIT"/>
    <property type="match status" value="1"/>
</dbReference>
<protein>
    <submittedName>
        <fullName evidence="1">ACT domain-containing protein</fullName>
    </submittedName>
</protein>
<evidence type="ECO:0000313" key="2">
    <source>
        <dbReference type="Proteomes" id="UP000502831"/>
    </source>
</evidence>
<accession>A0A6G9VUN5</accession>
<dbReference type="InterPro" id="IPR045739">
    <property type="entry name" value="ACT_dom_pair"/>
</dbReference>
<dbReference type="Pfam" id="PF19571">
    <property type="entry name" value="ACT_8"/>
    <property type="match status" value="1"/>
</dbReference>
<dbReference type="SUPFAM" id="SSF55021">
    <property type="entry name" value="ACT-like"/>
    <property type="match status" value="2"/>
</dbReference>
<dbReference type="InterPro" id="IPR002912">
    <property type="entry name" value="ACT_dom"/>
</dbReference>
<name>A0A6G9VUN5_9BACT</name>
<sequence>MNYTIKQLSIFLENKAGELSEFTGVLSKNNISIKSILLADSTDFGLIRTIVDNPEKAKTVLEDEGFSVRFTDVFGVKIEDVVGSFDKAVRALSKAGINILYTYSFYEANTGIFIFSVDKDRFDDAIAALQAQNIEIVQAKHFYM</sequence>
<organism evidence="1 2">
    <name type="scientific">Sulfurospirillum diekertiae</name>
    <dbReference type="NCBI Taxonomy" id="1854492"/>
    <lineage>
        <taxon>Bacteria</taxon>
        <taxon>Pseudomonadati</taxon>
        <taxon>Campylobacterota</taxon>
        <taxon>Epsilonproteobacteria</taxon>
        <taxon>Campylobacterales</taxon>
        <taxon>Sulfurospirillaceae</taxon>
        <taxon>Sulfurospirillum</taxon>
    </lineage>
</organism>
<dbReference type="PANTHER" id="PTHR40099">
    <property type="entry name" value="ACETOLACTATE SYNTHASE, SMALL SUBUNIT"/>
    <property type="match status" value="1"/>
</dbReference>
<dbReference type="EMBL" id="CP039734">
    <property type="protein sequence ID" value="QIR77105.1"/>
    <property type="molecule type" value="Genomic_DNA"/>
</dbReference>
<evidence type="ECO:0000313" key="1">
    <source>
        <dbReference type="EMBL" id="QIR77105.1"/>
    </source>
</evidence>
<reference evidence="1 2" key="1">
    <citation type="journal article" date="2017" name="Environ. Sci. Technol.">
        <title>Organohalide Respiration with Chlorinated Ethenes under Low pH Conditions.</title>
        <authorList>
            <person name="Yang Y."/>
            <person name="Capiro N.L."/>
            <person name="Marcet T.F."/>
            <person name="Yan J."/>
            <person name="Pennell K.D."/>
            <person name="Loffler F.E."/>
        </authorList>
    </citation>
    <scope>NUCLEOTIDE SEQUENCE [LARGE SCALE GENOMIC DNA]</scope>
    <source>
        <strain evidence="1 2">ACSDCE</strain>
    </source>
</reference>
<gene>
    <name evidence="1" type="ORF">FA584_13230</name>
</gene>
<dbReference type="Proteomes" id="UP000502831">
    <property type="component" value="Chromosome"/>
</dbReference>
<dbReference type="Gene3D" id="3.30.2130.10">
    <property type="entry name" value="VC0802-like"/>
    <property type="match status" value="1"/>
</dbReference>
<dbReference type="RefSeq" id="WP_167750519.1">
    <property type="nucleotide sequence ID" value="NZ_CP039734.2"/>
</dbReference>